<dbReference type="SUPFAM" id="SSF81382">
    <property type="entry name" value="Skp1 dimerisation domain-like"/>
    <property type="match status" value="1"/>
</dbReference>
<accession>A0A1E5VDS8</accession>
<feature type="domain" description="SKP1 component dimerisation" evidence="5">
    <location>
        <begin position="94"/>
        <end position="141"/>
    </location>
</feature>
<evidence type="ECO:0000256" key="4">
    <source>
        <dbReference type="PIRNR" id="PIRNR028729"/>
    </source>
</evidence>
<dbReference type="GO" id="GO:0006511">
    <property type="term" value="P:ubiquitin-dependent protein catabolic process"/>
    <property type="evidence" value="ECO:0007669"/>
    <property type="project" value="InterPro"/>
</dbReference>
<evidence type="ECO:0000256" key="3">
    <source>
        <dbReference type="ARBA" id="ARBA00022786"/>
    </source>
</evidence>
<dbReference type="Proteomes" id="UP000095767">
    <property type="component" value="Unassembled WGS sequence"/>
</dbReference>
<dbReference type="InterPro" id="IPR001232">
    <property type="entry name" value="SKP1-like"/>
</dbReference>
<dbReference type="Pfam" id="PF03931">
    <property type="entry name" value="Skp1_POZ"/>
    <property type="match status" value="1"/>
</dbReference>
<dbReference type="InterPro" id="IPR011333">
    <property type="entry name" value="SKP1/BTB/POZ_sf"/>
</dbReference>
<dbReference type="InterPro" id="IPR016073">
    <property type="entry name" value="Skp1_comp_POZ"/>
</dbReference>
<dbReference type="InterPro" id="IPR016897">
    <property type="entry name" value="SKP1"/>
</dbReference>
<keyword evidence="3 4" id="KW-0833">Ubl conjugation pathway</keyword>
<proteinExistence type="inferred from homology"/>
<dbReference type="AlphaFoldDB" id="A0A1E5VDS8"/>
<dbReference type="OrthoDB" id="2342932at2759"/>
<dbReference type="Pfam" id="PF01466">
    <property type="entry name" value="Skp1"/>
    <property type="match status" value="1"/>
</dbReference>
<evidence type="ECO:0000259" key="6">
    <source>
        <dbReference type="Pfam" id="PF03931"/>
    </source>
</evidence>
<evidence type="ECO:0000313" key="7">
    <source>
        <dbReference type="EMBL" id="OEL23296.1"/>
    </source>
</evidence>
<sequence>MQDGCTDGGIPVHNVTAKILAKVLEYCNNHAAAGAGPEVAAAAGTAASSVAGSSSNASSGKKVDELAFFDKEFIDVDQDTLHELLLAANSLEIKPLLDLACQRAADMIKDKTPEQIREMFGIINDFSPEEEEEFRKEYAWAFDQ</sequence>
<gene>
    <name evidence="7" type="ORF">BAE44_0015685</name>
</gene>
<comment type="similarity">
    <text evidence="2 4">Belongs to the SKP1 family.</text>
</comment>
<dbReference type="PIRSF" id="PIRSF028729">
    <property type="entry name" value="E3_ubiquit_lig_SCF_Skp"/>
    <property type="match status" value="1"/>
</dbReference>
<keyword evidence="8" id="KW-1185">Reference proteome</keyword>
<organism evidence="7 8">
    <name type="scientific">Dichanthelium oligosanthes</name>
    <dbReference type="NCBI Taxonomy" id="888268"/>
    <lineage>
        <taxon>Eukaryota</taxon>
        <taxon>Viridiplantae</taxon>
        <taxon>Streptophyta</taxon>
        <taxon>Embryophyta</taxon>
        <taxon>Tracheophyta</taxon>
        <taxon>Spermatophyta</taxon>
        <taxon>Magnoliopsida</taxon>
        <taxon>Liliopsida</taxon>
        <taxon>Poales</taxon>
        <taxon>Poaceae</taxon>
        <taxon>PACMAD clade</taxon>
        <taxon>Panicoideae</taxon>
        <taxon>Panicodae</taxon>
        <taxon>Paniceae</taxon>
        <taxon>Dichantheliinae</taxon>
        <taxon>Dichanthelium</taxon>
    </lineage>
</organism>
<protein>
    <recommendedName>
        <fullName evidence="4">SKP1-like protein</fullName>
    </recommendedName>
</protein>
<dbReference type="Gene3D" id="3.30.710.10">
    <property type="entry name" value="Potassium Channel Kv1.1, Chain A"/>
    <property type="match status" value="1"/>
</dbReference>
<evidence type="ECO:0000256" key="1">
    <source>
        <dbReference type="ARBA" id="ARBA00004906"/>
    </source>
</evidence>
<dbReference type="InterPro" id="IPR016072">
    <property type="entry name" value="Skp1_comp_dimer"/>
</dbReference>
<dbReference type="PANTHER" id="PTHR11165">
    <property type="entry name" value="SKP1"/>
    <property type="match status" value="1"/>
</dbReference>
<comment type="function">
    <text evidence="4">Involved in ubiquitination and subsequent proteasomal degradation of target proteins. Together with CUL1, RBX1 and a F-box protein, it forms a SCF E3 ubiquitin ligase complex. The functional specificity of this complex depends on the type of F-box protein. In the SCF complex, it serves as an adapter that links the F-box protein to CUL1.</text>
</comment>
<dbReference type="SMART" id="SM00512">
    <property type="entry name" value="Skp1"/>
    <property type="match status" value="1"/>
</dbReference>
<dbReference type="EMBL" id="LWDX02042873">
    <property type="protein sequence ID" value="OEL23296.1"/>
    <property type="molecule type" value="Genomic_DNA"/>
</dbReference>
<name>A0A1E5VDS8_9POAL</name>
<dbReference type="SUPFAM" id="SSF54695">
    <property type="entry name" value="POZ domain"/>
    <property type="match status" value="1"/>
</dbReference>
<reference evidence="7 8" key="1">
    <citation type="submission" date="2016-09" db="EMBL/GenBank/DDBJ databases">
        <title>The draft genome of Dichanthelium oligosanthes: A C3 panicoid grass species.</title>
        <authorList>
            <person name="Studer A.J."/>
            <person name="Schnable J.C."/>
            <person name="Brutnell T.P."/>
        </authorList>
    </citation>
    <scope>NUCLEOTIDE SEQUENCE [LARGE SCALE GENOMIC DNA]</scope>
    <source>
        <strain evidence="8">cv. Kellogg 1175</strain>
        <tissue evidence="7">Leaf</tissue>
    </source>
</reference>
<dbReference type="InterPro" id="IPR036296">
    <property type="entry name" value="SKP1-like_dim_sf"/>
</dbReference>
<feature type="domain" description="SKP1 component POZ" evidence="6">
    <location>
        <begin position="3"/>
        <end position="30"/>
    </location>
</feature>
<comment type="subunit">
    <text evidence="4">Part of a SCF (SKP1-cullin-F-box) protein ligase complex.</text>
</comment>
<dbReference type="UniPathway" id="UPA00143"/>
<evidence type="ECO:0000259" key="5">
    <source>
        <dbReference type="Pfam" id="PF01466"/>
    </source>
</evidence>
<comment type="pathway">
    <text evidence="1 4">Protein modification; protein ubiquitination.</text>
</comment>
<dbReference type="GO" id="GO:0016567">
    <property type="term" value="P:protein ubiquitination"/>
    <property type="evidence" value="ECO:0007669"/>
    <property type="project" value="UniProtKB-UniRule"/>
</dbReference>
<evidence type="ECO:0000313" key="8">
    <source>
        <dbReference type="Proteomes" id="UP000095767"/>
    </source>
</evidence>
<evidence type="ECO:0000256" key="2">
    <source>
        <dbReference type="ARBA" id="ARBA00009993"/>
    </source>
</evidence>
<comment type="caution">
    <text evidence="7">The sequence shown here is derived from an EMBL/GenBank/DDBJ whole genome shotgun (WGS) entry which is preliminary data.</text>
</comment>
<dbReference type="STRING" id="888268.A0A1E5VDS8"/>
<dbReference type="GO" id="GO:0009867">
    <property type="term" value="P:jasmonic acid mediated signaling pathway"/>
    <property type="evidence" value="ECO:0007669"/>
    <property type="project" value="UniProtKB-ARBA"/>
</dbReference>